<dbReference type="RefSeq" id="WP_011906482.1">
    <property type="nucleotide sequence ID" value="NC_009425.1"/>
</dbReference>
<accession>A0A9J9GJU6</accession>
<dbReference type="Pfam" id="PF03797">
    <property type="entry name" value="Autotransporter"/>
    <property type="match status" value="1"/>
</dbReference>
<dbReference type="InterPro" id="IPR050909">
    <property type="entry name" value="Bact_Autotransporter_VF"/>
</dbReference>
<dbReference type="PROSITE" id="PS51208">
    <property type="entry name" value="AUTOTRANSPORTER"/>
    <property type="match status" value="1"/>
</dbReference>
<dbReference type="SUPFAM" id="SSF51126">
    <property type="entry name" value="Pectin lyase-like"/>
    <property type="match status" value="1"/>
</dbReference>
<reference evidence="3" key="1">
    <citation type="journal article" date="2010" name="PLoS Genet.">
        <title>Genome sequence of the plant growth promoting endophytic bacterium Enterobacter sp. 638.</title>
        <authorList>
            <person name="Taghavi S."/>
            <person name="van der Lelie D."/>
            <person name="Hoffman A."/>
            <person name="Zhang Y.B."/>
            <person name="Walla M.D."/>
            <person name="Vangronsveld J."/>
            <person name="Newman L."/>
            <person name="Monchy S."/>
        </authorList>
    </citation>
    <scope>NUCLEOTIDE SEQUENCE [LARGE SCALE GENOMIC DNA]</scope>
    <source>
        <strain evidence="3">638</strain>
    </source>
</reference>
<dbReference type="InterPro" id="IPR012332">
    <property type="entry name" value="Autotransporter_pectin_lyase_C"/>
</dbReference>
<dbReference type="InterPro" id="IPR005546">
    <property type="entry name" value="Autotransporte_beta"/>
</dbReference>
<sequence length="1594" mass="165513">MKSRNKCVFMLHAEPIVLTKMKPLSILIASLLGIAVFPMLPVSKVIASECMTANGTSNGASVSSGGTCSFTSGYTPVINDNQVDGANINSGDTITISGLGTDIISGDRGIQQNSLGTLNSATNGLERLLLGSRTSGVNTLDPVTGSNIVVATYDSNSFASSDWGQYNNVATQTPKNAGDNQYIDARLGTVQNGTMIVSIGDSGQLPSSDVNTINMAAKQTILTLATGINSTIEWNSKNRVLMGDTMVAAAGATTKTIQIEVPVYAGTFKAYDGGTWTVSNANELKVYNNALINALQSGTLSTQAAYDEAFAKAVTFSQKDIDYNYSIYAGDDVTADTGVNYTMYADGAGAKAVLKSGGQIDQRGAGVAVVNGATAIIEEGAQLSGHFNSLFIGSGSNGENNGVISGGYFAEDGWDTTGKGNYFDEYSEAYTVTVDGENSHFNNNGIINVAGWTQYEGYSPDAWGIRVQSNASATNSGIINTGVNNNSLSHSISAVRVANGGKSQFINTSTGEIYLGHAAQYDTANPEAVVDVANALPQYGILLTDGQATNEGKILIGSLTENAVGMAAVASSPTGSLINKGSVLVKGNANSAPLQNVGILALNNGQTQVLNSGTVTLSGVNGIGMKILATSGTATATSDANSAIVVAGGVDPESGTRNYGVWTEGEKAAANIQGDIELSGRGAIGVLARDGAAVVVGSDSAVRFHEVTNPSCTENCSEQIGYLVYGKSSSINNQAEQLEVSSSGSTLFRIEDGATFDSNGKTLTASGKNSTILAASGKGAVVTASSGTLNVSGPGATGVHVDGGATGQIDEKTSINLLGQGSTAGMVDGRKTGLSGVTGTEELKSSLTNNAKIQSAIQDVVGFVAQYGGTVVNNGEISLSSDTNSTGVIVREGGQLINNEAITITKGTGILVDGGASASTLTNQSSISVHDGIAGIHLQNGAKLNALGSGRIITDGTADGILLGTGATGAELGANLITSQGSGSGIHNIQSGTSIILNGTTIVSSSGSAILNDANATFAGSNVTLDSSRGWAIQNNQNQADIRLANSVVSGETGVLLTNPGAITNLDVTSGTLNGRIVTDNAKANVTLKDSSIWNMTADSNVTSLNNDKGSINYTHGGAFNTLTVNGNYAGNDGLLRMSTALGDDNSPTDRLIVEGNTSGSTLVSVTNAGGSGASTINGIELITVKGDSRGVFSQSGRVVAGAYDYSLVRGQAEKDKNWYLTNYVKPVEPTIPIDPTTPVDPTAPVDPVEPTNPAVPVTPTKPSEPVFRPEMGSYSANLAAANNMFVLRLHDRLGETQYTDMLTGENKVTSMWMRHVGGHTRFKDQSGQLNTQSNRYVLQIGGDVTQWSNNGNDRTHLGLMAGYGNEHSNTRSHQSHYRSDGSVNGYSVGAYGTWYANDEDKNGLHVDSWIQYSWFDNTVTGEDIDPEKYKSKGLTASLESGYTFSMGTFKGSQGSTNEWYIQPKAQVIWMGVKADSHKESNGSTVTGEGNGNIQTRAGLRTYIKGHHKMDDGKQREFEPFIEANWIHNTREFGTTMNGVSNKIDGSRNLGEIKTGVEGMINPNLNLWGNVAVQVGDKGYSDTSAMIGVKYSFK</sequence>
<dbReference type="InterPro" id="IPR036709">
    <property type="entry name" value="Autotransporte_beta_dom_sf"/>
</dbReference>
<evidence type="ECO:0000313" key="2">
    <source>
        <dbReference type="EMBL" id="ABP62811.1"/>
    </source>
</evidence>
<dbReference type="CDD" id="cd01344">
    <property type="entry name" value="PL2_Passenger_AT"/>
    <property type="match status" value="1"/>
</dbReference>
<protein>
    <submittedName>
        <fullName evidence="2">Outer membrane autotransporter barrel domain</fullName>
    </submittedName>
</protein>
<dbReference type="SUPFAM" id="SSF103515">
    <property type="entry name" value="Autotransporter"/>
    <property type="match status" value="1"/>
</dbReference>
<dbReference type="PANTHER" id="PTHR12338">
    <property type="entry name" value="AUTOTRANSPORTER"/>
    <property type="match status" value="1"/>
</dbReference>
<evidence type="ECO:0000259" key="1">
    <source>
        <dbReference type="PROSITE" id="PS51208"/>
    </source>
</evidence>
<dbReference type="InterPro" id="IPR043990">
    <property type="entry name" value="AC_1"/>
</dbReference>
<dbReference type="InterPro" id="IPR006315">
    <property type="entry name" value="OM_autotransptr_brl_dom"/>
</dbReference>
<name>A0A9J9GJU6_ENT38</name>
<dbReference type="Pfam" id="PF18883">
    <property type="entry name" value="AC_1"/>
    <property type="match status" value="1"/>
</dbReference>
<organism evidence="2 3">
    <name type="scientific">Enterobacter sp. (strain 638)</name>
    <dbReference type="NCBI Taxonomy" id="399742"/>
    <lineage>
        <taxon>Bacteria</taxon>
        <taxon>Pseudomonadati</taxon>
        <taxon>Pseudomonadota</taxon>
        <taxon>Gammaproteobacteria</taxon>
        <taxon>Enterobacterales</taxon>
        <taxon>Enterobacteriaceae</taxon>
        <taxon>Enterobacter</taxon>
    </lineage>
</organism>
<dbReference type="KEGG" id="ent:Ent638_4206"/>
<dbReference type="NCBIfam" id="TIGR01414">
    <property type="entry name" value="autotrans_barl"/>
    <property type="match status" value="1"/>
</dbReference>
<geneLocation type="plasmid" evidence="2 3">
    <name>pENTE01</name>
</geneLocation>
<keyword evidence="3" id="KW-1185">Reference proteome</keyword>
<dbReference type="PANTHER" id="PTHR12338:SF5">
    <property type="entry name" value="ANTIGEN 43-RELATED"/>
    <property type="match status" value="1"/>
</dbReference>
<dbReference type="Proteomes" id="UP000000230">
    <property type="component" value="Plasmid pENTE01"/>
</dbReference>
<dbReference type="InterPro" id="IPR011050">
    <property type="entry name" value="Pectin_lyase_fold/virulence"/>
</dbReference>
<dbReference type="Gene3D" id="2.40.128.130">
    <property type="entry name" value="Autotransporter beta-domain"/>
    <property type="match status" value="1"/>
</dbReference>
<gene>
    <name evidence="2" type="ordered locus">Ent638_4206</name>
</gene>
<evidence type="ECO:0000313" key="3">
    <source>
        <dbReference type="Proteomes" id="UP000000230"/>
    </source>
</evidence>
<feature type="domain" description="Autotransporter" evidence="1">
    <location>
        <begin position="1305"/>
        <end position="1593"/>
    </location>
</feature>
<proteinExistence type="predicted"/>
<dbReference type="Gene3D" id="2.160.20.20">
    <property type="match status" value="1"/>
</dbReference>
<dbReference type="SMART" id="SM00869">
    <property type="entry name" value="Autotransporter"/>
    <property type="match status" value="1"/>
</dbReference>
<dbReference type="EMBL" id="CP000654">
    <property type="protein sequence ID" value="ABP62811.1"/>
    <property type="molecule type" value="Genomic_DNA"/>
</dbReference>
<keyword evidence="2" id="KW-0614">Plasmid</keyword>
<dbReference type="GO" id="GO:0019867">
    <property type="term" value="C:outer membrane"/>
    <property type="evidence" value="ECO:0007669"/>
    <property type="project" value="InterPro"/>
</dbReference>